<dbReference type="PANTHER" id="PTHR23028:SF53">
    <property type="entry name" value="ACYL_TRANSF_3 DOMAIN-CONTAINING PROTEIN"/>
    <property type="match status" value="1"/>
</dbReference>
<feature type="domain" description="Acyltransferase 3" evidence="2">
    <location>
        <begin position="38"/>
        <end position="361"/>
    </location>
</feature>
<feature type="transmembrane region" description="Helical" evidence="1">
    <location>
        <begin position="109"/>
        <end position="129"/>
    </location>
</feature>
<keyword evidence="1" id="KW-1133">Transmembrane helix</keyword>
<proteinExistence type="predicted"/>
<dbReference type="Proteomes" id="UP000236416">
    <property type="component" value="Unassembled WGS sequence"/>
</dbReference>
<feature type="transmembrane region" description="Helical" evidence="1">
    <location>
        <begin position="222"/>
        <end position="242"/>
    </location>
</feature>
<keyword evidence="1" id="KW-0472">Membrane</keyword>
<dbReference type="GO" id="GO:0016747">
    <property type="term" value="F:acyltransferase activity, transferring groups other than amino-acyl groups"/>
    <property type="evidence" value="ECO:0007669"/>
    <property type="project" value="InterPro"/>
</dbReference>
<organism evidence="3 4">
    <name type="scientific">Chromobacterium sinusclupearum</name>
    <dbReference type="NCBI Taxonomy" id="2077146"/>
    <lineage>
        <taxon>Bacteria</taxon>
        <taxon>Pseudomonadati</taxon>
        <taxon>Pseudomonadota</taxon>
        <taxon>Betaproteobacteria</taxon>
        <taxon>Neisseriales</taxon>
        <taxon>Chromobacteriaceae</taxon>
        <taxon>Chromobacterium</taxon>
    </lineage>
</organism>
<evidence type="ECO:0000313" key="4">
    <source>
        <dbReference type="Proteomes" id="UP000236416"/>
    </source>
</evidence>
<evidence type="ECO:0000313" key="3">
    <source>
        <dbReference type="EMBL" id="POA99537.1"/>
    </source>
</evidence>
<feature type="transmembrane region" description="Helical" evidence="1">
    <location>
        <begin position="189"/>
        <end position="210"/>
    </location>
</feature>
<keyword evidence="4" id="KW-1185">Reference proteome</keyword>
<dbReference type="InterPro" id="IPR002656">
    <property type="entry name" value="Acyl_transf_3_dom"/>
</dbReference>
<feature type="transmembrane region" description="Helical" evidence="1">
    <location>
        <begin position="343"/>
        <end position="364"/>
    </location>
</feature>
<feature type="transmembrane region" description="Helical" evidence="1">
    <location>
        <begin position="277"/>
        <end position="295"/>
    </location>
</feature>
<sequence>MQLRNLIDFLNNSHQAVYNSQPYHRRRVYMKIANKLNQLTGLRYFAALLVFLSHLKWSGSSEILVKIFESGYVGVSFFFLLSGFVLSHSYKERILDKSLSCFKYILLRLARLTPLHFLTALPFILLATYKADINIFKAIVNLSYLQSWIPSSSYYFSFNAPSWSLSNEMFFYFCFFPLVFLNTKNLVKIFLALLLTILTSALFFTTQLSGLKLFGGNTLAHWLFYIFPGFRILEFIAGMLIFQLWKTGYRLPHWVTSASYILLITSMYFANQIPEPFRLSLYFIPFVSLFFYANLTEDTPSYRLFSTKYLTLLGNASFAFYLIHQPLINILERLTQKYNLSYLPFFILCLSVATLASIFIYIFYEKKAESFLKNYISNKIQNQTILATKANH</sequence>
<feature type="transmembrane region" description="Helical" evidence="1">
    <location>
        <begin position="163"/>
        <end position="182"/>
    </location>
</feature>
<evidence type="ECO:0000256" key="1">
    <source>
        <dbReference type="SAM" id="Phobius"/>
    </source>
</evidence>
<comment type="caution">
    <text evidence="3">The sequence shown here is derived from an EMBL/GenBank/DDBJ whole genome shotgun (WGS) entry which is preliminary data.</text>
</comment>
<dbReference type="Pfam" id="PF01757">
    <property type="entry name" value="Acyl_transf_3"/>
    <property type="match status" value="1"/>
</dbReference>
<gene>
    <name evidence="3" type="ORF">C2134_05455</name>
</gene>
<dbReference type="PANTHER" id="PTHR23028">
    <property type="entry name" value="ACETYLTRANSFERASE"/>
    <property type="match status" value="1"/>
</dbReference>
<keyword evidence="1" id="KW-0812">Transmembrane</keyword>
<feature type="transmembrane region" description="Helical" evidence="1">
    <location>
        <begin position="67"/>
        <end position="88"/>
    </location>
</feature>
<dbReference type="EMBL" id="PPTF01000019">
    <property type="protein sequence ID" value="POA99537.1"/>
    <property type="molecule type" value="Genomic_DNA"/>
</dbReference>
<feature type="transmembrane region" description="Helical" evidence="1">
    <location>
        <begin position="307"/>
        <end position="323"/>
    </location>
</feature>
<dbReference type="AlphaFoldDB" id="A0A2K4MR63"/>
<name>A0A2K4MR63_9NEIS</name>
<evidence type="ECO:0000259" key="2">
    <source>
        <dbReference type="Pfam" id="PF01757"/>
    </source>
</evidence>
<accession>A0A2K4MR63</accession>
<dbReference type="GO" id="GO:0016020">
    <property type="term" value="C:membrane"/>
    <property type="evidence" value="ECO:0007669"/>
    <property type="project" value="TreeGrafter"/>
</dbReference>
<reference evidence="3 4" key="1">
    <citation type="submission" date="2018-01" db="EMBL/GenBank/DDBJ databases">
        <title>Genomic Sequence of Chromobacterium MWU13-2610 from wild cranberry bogs within the Cape Cod National Seashore.</title>
        <authorList>
            <person name="O'Hara-Hanley K."/>
            <person name="Soby S."/>
            <person name="Harrison A."/>
        </authorList>
    </citation>
    <scope>NUCLEOTIDE SEQUENCE [LARGE SCALE GENOMIC DNA]</scope>
    <source>
        <strain evidence="3 4">MWU13-2610</strain>
    </source>
</reference>
<feature type="transmembrane region" description="Helical" evidence="1">
    <location>
        <begin position="254"/>
        <end position="271"/>
    </location>
</feature>
<dbReference type="InterPro" id="IPR050879">
    <property type="entry name" value="Acyltransferase_3"/>
</dbReference>
<feature type="transmembrane region" description="Helical" evidence="1">
    <location>
        <begin position="36"/>
        <end position="55"/>
    </location>
</feature>
<dbReference type="GO" id="GO:0009103">
    <property type="term" value="P:lipopolysaccharide biosynthetic process"/>
    <property type="evidence" value="ECO:0007669"/>
    <property type="project" value="TreeGrafter"/>
</dbReference>
<protein>
    <recommendedName>
        <fullName evidence="2">Acyltransferase 3 domain-containing protein</fullName>
    </recommendedName>
</protein>